<name>A0A1W7D0C8_9ACTN</name>
<dbReference type="RefSeq" id="WP_086160364.1">
    <property type="nucleotide sequence ID" value="NZ_CP021121.1"/>
</dbReference>
<evidence type="ECO:0000313" key="3">
    <source>
        <dbReference type="Proteomes" id="UP000194218"/>
    </source>
</evidence>
<dbReference type="Proteomes" id="UP000194218">
    <property type="component" value="Chromosome"/>
</dbReference>
<proteinExistence type="predicted"/>
<dbReference type="EMBL" id="CP021121">
    <property type="protein sequence ID" value="ARQ70513.1"/>
    <property type="molecule type" value="Genomic_DNA"/>
</dbReference>
<dbReference type="OrthoDB" id="4233552at2"/>
<keyword evidence="3" id="KW-1185">Reference proteome</keyword>
<reference evidence="2 3" key="1">
    <citation type="submission" date="2017-05" db="EMBL/GenBank/DDBJ databases">
        <title>Complete genome sequence of Streptomyces sp. SCSIO 03032 revealed the diverse biosynthetic pathways for its bioactive secondary metabolites.</title>
        <authorList>
            <person name="Ma L."/>
            <person name="Zhu Y."/>
            <person name="Zhang W."/>
            <person name="Zhang G."/>
            <person name="Tian X."/>
            <person name="Zhang S."/>
            <person name="Zhang C."/>
        </authorList>
    </citation>
    <scope>NUCLEOTIDE SEQUENCE [LARGE SCALE GENOMIC DNA]</scope>
    <source>
        <strain evidence="2 3">SCSIO 03032</strain>
    </source>
</reference>
<organism evidence="2 3">
    <name type="scientific">Streptomyces marincola</name>
    <dbReference type="NCBI Taxonomy" id="2878388"/>
    <lineage>
        <taxon>Bacteria</taxon>
        <taxon>Bacillati</taxon>
        <taxon>Actinomycetota</taxon>
        <taxon>Actinomycetes</taxon>
        <taxon>Kitasatosporales</taxon>
        <taxon>Streptomycetaceae</taxon>
        <taxon>Streptomyces</taxon>
    </lineage>
</organism>
<protein>
    <recommendedName>
        <fullName evidence="1">DUF397 domain-containing protein</fullName>
    </recommendedName>
</protein>
<accession>A0A1W7D0C8</accession>
<dbReference type="InterPro" id="IPR007278">
    <property type="entry name" value="DUF397"/>
</dbReference>
<dbReference type="KEGG" id="smao:CAG99_18180"/>
<evidence type="ECO:0000313" key="2">
    <source>
        <dbReference type="EMBL" id="ARQ70513.1"/>
    </source>
</evidence>
<gene>
    <name evidence="2" type="ORF">CAG99_18180</name>
</gene>
<dbReference type="Pfam" id="PF04149">
    <property type="entry name" value="DUF397"/>
    <property type="match status" value="1"/>
</dbReference>
<dbReference type="AlphaFoldDB" id="A0A1W7D0C8"/>
<sequence>MTANHRRHSLDAAVWHTSTYSDNGSGCVERGRLASGWQAVRDTKDRDAAGILIFGPHTWQSFVQAVRTGELDS</sequence>
<feature type="domain" description="DUF397" evidence="1">
    <location>
        <begin position="13"/>
        <end position="67"/>
    </location>
</feature>
<evidence type="ECO:0000259" key="1">
    <source>
        <dbReference type="Pfam" id="PF04149"/>
    </source>
</evidence>